<dbReference type="InterPro" id="IPR023614">
    <property type="entry name" value="Porin_dom_sf"/>
</dbReference>
<sequence>MKKFSAVAIALLAATSAHAAEVFKSDANVVDLYGRVYAGHFFGTKDEVNSDGDSIKDHSAKIGANQFIRFGAKATSDIGNGLSALAQYEAQFNIGDSEKTVKDNSGNLRTRLAFAGVKADAGTVTFGRQKGSFASIADWTDVALSDGYGAEAMGDGTDNFATDRAASVLKYAGTFGGFGLEANYKFDGSNTEDQSDKSNAAAYGLAASYTLDMGLSLGAAYTLGQRDVGDDAKIWVIGAKFDNKALYAAINYADGTDFLKSGTDNTGLEAAVGYNFANGVGLMAVYNKGDKDVSGTSTDTVDYFTLGTQYKFNKQLRVIGEYRFNQLDGYKDDFQLAARYDF</sequence>
<evidence type="ECO:0000313" key="6">
    <source>
        <dbReference type="Proteomes" id="UP001501321"/>
    </source>
</evidence>
<dbReference type="Gene3D" id="2.40.160.10">
    <property type="entry name" value="Porin"/>
    <property type="match status" value="1"/>
</dbReference>
<comment type="caution">
    <text evidence="5">The sequence shown here is derived from an EMBL/GenBank/DDBJ whole genome shotgun (WGS) entry which is preliminary data.</text>
</comment>
<dbReference type="InterPro" id="IPR001702">
    <property type="entry name" value="Porin_Gram-ve"/>
</dbReference>
<organism evidence="5 6">
    <name type="scientific">Pseudaeromonas paramecii</name>
    <dbReference type="NCBI Taxonomy" id="2138166"/>
    <lineage>
        <taxon>Bacteria</taxon>
        <taxon>Pseudomonadati</taxon>
        <taxon>Pseudomonadota</taxon>
        <taxon>Gammaproteobacteria</taxon>
        <taxon>Aeromonadales</taxon>
        <taxon>Aeromonadaceae</taxon>
        <taxon>Pseudaeromonas</taxon>
    </lineage>
</organism>
<dbReference type="CDD" id="cd00342">
    <property type="entry name" value="gram_neg_porins"/>
    <property type="match status" value="1"/>
</dbReference>
<evidence type="ECO:0000256" key="3">
    <source>
        <dbReference type="ARBA" id="ARBA00023136"/>
    </source>
</evidence>
<evidence type="ECO:0000313" key="5">
    <source>
        <dbReference type="EMBL" id="GAA4495016.1"/>
    </source>
</evidence>
<dbReference type="Proteomes" id="UP001501321">
    <property type="component" value="Unassembled WGS sequence"/>
</dbReference>
<keyword evidence="3" id="KW-0472">Membrane</keyword>
<dbReference type="Pfam" id="PF00267">
    <property type="entry name" value="Porin_1"/>
    <property type="match status" value="1"/>
</dbReference>
<protein>
    <submittedName>
        <fullName evidence="5">Porin</fullName>
    </submittedName>
</protein>
<evidence type="ECO:0000256" key="2">
    <source>
        <dbReference type="ARBA" id="ARBA00022729"/>
    </source>
</evidence>
<name>A0ABP8Q1V2_9GAMM</name>
<gene>
    <name evidence="5" type="ORF">GCM10023095_07560</name>
</gene>
<evidence type="ECO:0000256" key="4">
    <source>
        <dbReference type="SAM" id="SignalP"/>
    </source>
</evidence>
<dbReference type="PANTHER" id="PTHR34501:SF2">
    <property type="entry name" value="OUTER MEMBRANE PORIN F-RELATED"/>
    <property type="match status" value="1"/>
</dbReference>
<dbReference type="SUPFAM" id="SSF56935">
    <property type="entry name" value="Porins"/>
    <property type="match status" value="1"/>
</dbReference>
<feature type="chain" id="PRO_5045159949" evidence="4">
    <location>
        <begin position="20"/>
        <end position="342"/>
    </location>
</feature>
<dbReference type="InterPro" id="IPR050298">
    <property type="entry name" value="Gram-neg_bact_OMP"/>
</dbReference>
<dbReference type="PANTHER" id="PTHR34501">
    <property type="entry name" value="PROTEIN YDDL-RELATED"/>
    <property type="match status" value="1"/>
</dbReference>
<keyword evidence="6" id="KW-1185">Reference proteome</keyword>
<feature type="signal peptide" evidence="4">
    <location>
        <begin position="1"/>
        <end position="19"/>
    </location>
</feature>
<keyword evidence="2 4" id="KW-0732">Signal</keyword>
<dbReference type="RefSeq" id="WP_345010211.1">
    <property type="nucleotide sequence ID" value="NZ_BAABFC010000004.1"/>
</dbReference>
<dbReference type="EMBL" id="BAABFC010000004">
    <property type="protein sequence ID" value="GAA4495016.1"/>
    <property type="molecule type" value="Genomic_DNA"/>
</dbReference>
<evidence type="ECO:0000256" key="1">
    <source>
        <dbReference type="ARBA" id="ARBA00004571"/>
    </source>
</evidence>
<dbReference type="InterPro" id="IPR033900">
    <property type="entry name" value="Gram_neg_porin_domain"/>
</dbReference>
<accession>A0ABP8Q1V2</accession>
<proteinExistence type="predicted"/>
<comment type="subcellular location">
    <subcellularLocation>
        <location evidence="1">Cell outer membrane</location>
        <topology evidence="1">Multi-pass membrane protein</topology>
    </subcellularLocation>
</comment>
<reference evidence="6" key="1">
    <citation type="journal article" date="2019" name="Int. J. Syst. Evol. Microbiol.">
        <title>The Global Catalogue of Microorganisms (GCM) 10K type strain sequencing project: providing services to taxonomists for standard genome sequencing and annotation.</title>
        <authorList>
            <consortium name="The Broad Institute Genomics Platform"/>
            <consortium name="The Broad Institute Genome Sequencing Center for Infectious Disease"/>
            <person name="Wu L."/>
            <person name="Ma J."/>
        </authorList>
    </citation>
    <scope>NUCLEOTIDE SEQUENCE [LARGE SCALE GENOMIC DNA]</scope>
    <source>
        <strain evidence="6">JCM 32226</strain>
    </source>
</reference>